<dbReference type="EMBL" id="BAABKQ010000001">
    <property type="protein sequence ID" value="GAA4808831.1"/>
    <property type="molecule type" value="Genomic_DNA"/>
</dbReference>
<evidence type="ECO:0000313" key="9">
    <source>
        <dbReference type="EMBL" id="GAA4808831.1"/>
    </source>
</evidence>
<comment type="subcellular location">
    <subcellularLocation>
        <location evidence="1">Cell membrane</location>
        <topology evidence="1">Multi-pass membrane protein</topology>
    </subcellularLocation>
</comment>
<protein>
    <submittedName>
        <fullName evidence="9">DedA family protein</fullName>
    </submittedName>
</protein>
<dbReference type="Proteomes" id="UP001500839">
    <property type="component" value="Unassembled WGS sequence"/>
</dbReference>
<feature type="transmembrane region" description="Helical" evidence="7">
    <location>
        <begin position="55"/>
        <end position="75"/>
    </location>
</feature>
<comment type="caution">
    <text evidence="9">The sequence shown here is derived from an EMBL/GenBank/DDBJ whole genome shotgun (WGS) entry which is preliminary data.</text>
</comment>
<dbReference type="PANTHER" id="PTHR42709:SF6">
    <property type="entry name" value="UNDECAPRENYL PHOSPHATE TRANSPORTER A"/>
    <property type="match status" value="1"/>
</dbReference>
<reference evidence="10" key="1">
    <citation type="journal article" date="2019" name="Int. J. Syst. Evol. Microbiol.">
        <title>The Global Catalogue of Microorganisms (GCM) 10K type strain sequencing project: providing services to taxonomists for standard genome sequencing and annotation.</title>
        <authorList>
            <consortium name="The Broad Institute Genomics Platform"/>
            <consortium name="The Broad Institute Genome Sequencing Center for Infectious Disease"/>
            <person name="Wu L."/>
            <person name="Ma J."/>
        </authorList>
    </citation>
    <scope>NUCLEOTIDE SEQUENCE [LARGE SCALE GENOMIC DNA]</scope>
    <source>
        <strain evidence="10">JCM 18542</strain>
    </source>
</reference>
<feature type="transmembrane region" description="Helical" evidence="7">
    <location>
        <begin position="139"/>
        <end position="159"/>
    </location>
</feature>
<gene>
    <name evidence="9" type="ORF">GCM10023353_10730</name>
</gene>
<proteinExistence type="inferred from homology"/>
<evidence type="ECO:0000259" key="8">
    <source>
        <dbReference type="Pfam" id="PF09335"/>
    </source>
</evidence>
<evidence type="ECO:0000256" key="4">
    <source>
        <dbReference type="ARBA" id="ARBA00022692"/>
    </source>
</evidence>
<feature type="transmembrane region" description="Helical" evidence="7">
    <location>
        <begin position="16"/>
        <end position="35"/>
    </location>
</feature>
<keyword evidence="5 7" id="KW-1133">Transmembrane helix</keyword>
<feature type="domain" description="VTT" evidence="8">
    <location>
        <begin position="35"/>
        <end position="160"/>
    </location>
</feature>
<evidence type="ECO:0000256" key="2">
    <source>
        <dbReference type="ARBA" id="ARBA00010792"/>
    </source>
</evidence>
<evidence type="ECO:0000313" key="10">
    <source>
        <dbReference type="Proteomes" id="UP001500839"/>
    </source>
</evidence>
<keyword evidence="10" id="KW-1185">Reference proteome</keyword>
<accession>A0ABP9CJ74</accession>
<keyword evidence="3" id="KW-1003">Cell membrane</keyword>
<dbReference type="RefSeq" id="WP_242474281.1">
    <property type="nucleotide sequence ID" value="NZ_BAABKQ010000001.1"/>
</dbReference>
<keyword evidence="4 7" id="KW-0812">Transmembrane</keyword>
<feature type="transmembrane region" description="Helical" evidence="7">
    <location>
        <begin position="171"/>
        <end position="192"/>
    </location>
</feature>
<evidence type="ECO:0000256" key="5">
    <source>
        <dbReference type="ARBA" id="ARBA00022989"/>
    </source>
</evidence>
<organism evidence="9 10">
    <name type="scientific">Tomitella cavernea</name>
    <dbReference type="NCBI Taxonomy" id="1387982"/>
    <lineage>
        <taxon>Bacteria</taxon>
        <taxon>Bacillati</taxon>
        <taxon>Actinomycetota</taxon>
        <taxon>Actinomycetes</taxon>
        <taxon>Mycobacteriales</taxon>
        <taxon>Tomitella</taxon>
    </lineage>
</organism>
<evidence type="ECO:0000256" key="6">
    <source>
        <dbReference type="ARBA" id="ARBA00023136"/>
    </source>
</evidence>
<dbReference type="Pfam" id="PF09335">
    <property type="entry name" value="VTT_dom"/>
    <property type="match status" value="1"/>
</dbReference>
<name>A0ABP9CJ74_9ACTN</name>
<dbReference type="InterPro" id="IPR032816">
    <property type="entry name" value="VTT_dom"/>
</dbReference>
<sequence length="214" mass="23098">MLDSINDFIISESDALWLYPLLFSVCIIDGFFPPVPSETVLVTLGSLGGATGEPYLWAVIPVAALGAVIGDNIAYSIGKLVGTDRWAWMRKPKTAAAFAWARRALDERGPVIIVTARFIPVGRIAVNITAGATGYPRRVFFPLTVVAGLIWASYSALMGHFVGSWFESQPLLGAVISICVAVVVGFIVDKLMQRFQARKRPAADADAQSEESTH</sequence>
<keyword evidence="6 7" id="KW-0472">Membrane</keyword>
<dbReference type="InterPro" id="IPR051311">
    <property type="entry name" value="DedA_domain"/>
</dbReference>
<evidence type="ECO:0000256" key="1">
    <source>
        <dbReference type="ARBA" id="ARBA00004651"/>
    </source>
</evidence>
<dbReference type="PANTHER" id="PTHR42709">
    <property type="entry name" value="ALKALINE PHOSPHATASE LIKE PROTEIN"/>
    <property type="match status" value="1"/>
</dbReference>
<evidence type="ECO:0000256" key="7">
    <source>
        <dbReference type="SAM" id="Phobius"/>
    </source>
</evidence>
<comment type="similarity">
    <text evidence="2">Belongs to the DedA family.</text>
</comment>
<evidence type="ECO:0000256" key="3">
    <source>
        <dbReference type="ARBA" id="ARBA00022475"/>
    </source>
</evidence>